<evidence type="ECO:0000259" key="1">
    <source>
        <dbReference type="SMART" id="SM00914"/>
    </source>
</evidence>
<reference evidence="2 3" key="1">
    <citation type="submission" date="2017-06" db="EMBL/GenBank/DDBJ databases">
        <title>the draft geome sequence of Illustriluteabacillus marina B3227.</title>
        <authorList>
            <person name="He R.-H."/>
            <person name="Du Z.-J."/>
        </authorList>
    </citation>
    <scope>NUCLEOTIDE SEQUENCE [LARGE SCALE GENOMIC DNA]</scope>
    <source>
        <strain evidence="2 3">B3227</strain>
    </source>
</reference>
<dbReference type="Proteomes" id="UP000243524">
    <property type="component" value="Unassembled WGS sequence"/>
</dbReference>
<dbReference type="EMBL" id="PJNH01000001">
    <property type="protein sequence ID" value="PKR78254.1"/>
    <property type="molecule type" value="Genomic_DNA"/>
</dbReference>
<evidence type="ECO:0000313" key="3">
    <source>
        <dbReference type="Proteomes" id="UP000243524"/>
    </source>
</evidence>
<keyword evidence="3" id="KW-1185">Reference proteome</keyword>
<dbReference type="Pfam" id="PF08858">
    <property type="entry name" value="IDEAL"/>
    <property type="match status" value="1"/>
</dbReference>
<dbReference type="AlphaFoldDB" id="A0A2I0QVB4"/>
<feature type="domain" description="IDEAL" evidence="1">
    <location>
        <begin position="38"/>
        <end position="74"/>
    </location>
</feature>
<sequence>MKKQVTSYVLIRYHFPKHVKIKAKKDVPYEIRLAARLTLDELVFKLNKSQLEKQINQAIDDHDQHSFAELSKQYAKYV</sequence>
<dbReference type="SMART" id="SM00914">
    <property type="entry name" value="IDEAL"/>
    <property type="match status" value="1"/>
</dbReference>
<protein>
    <recommendedName>
        <fullName evidence="1">IDEAL domain-containing protein</fullName>
    </recommendedName>
</protein>
<dbReference type="InterPro" id="IPR027393">
    <property type="entry name" value="Virus_scaffolding_prot_C"/>
</dbReference>
<dbReference type="RefSeq" id="WP_101329926.1">
    <property type="nucleotide sequence ID" value="NZ_PJNH01000001.1"/>
</dbReference>
<name>A0A2I0QVB4_9BACI</name>
<organism evidence="2 3">
    <name type="scientific">Halalkalibacillus sediminis</name>
    <dbReference type="NCBI Taxonomy" id="2018042"/>
    <lineage>
        <taxon>Bacteria</taxon>
        <taxon>Bacillati</taxon>
        <taxon>Bacillota</taxon>
        <taxon>Bacilli</taxon>
        <taxon>Bacillales</taxon>
        <taxon>Bacillaceae</taxon>
        <taxon>Halalkalibacillus</taxon>
    </lineage>
</organism>
<accession>A0A2I0QVB4</accession>
<proteinExistence type="predicted"/>
<comment type="caution">
    <text evidence="2">The sequence shown here is derived from an EMBL/GenBank/DDBJ whole genome shotgun (WGS) entry which is preliminary data.</text>
</comment>
<gene>
    <name evidence="2" type="ORF">CEY16_00405</name>
</gene>
<dbReference type="Gene3D" id="4.10.810.10">
    <property type="entry name" value="Virus Scaffolding Protein, Chain A"/>
    <property type="match status" value="1"/>
</dbReference>
<dbReference type="OrthoDB" id="2691639at2"/>
<dbReference type="InterPro" id="IPR014957">
    <property type="entry name" value="IDEAL_dom"/>
</dbReference>
<evidence type="ECO:0000313" key="2">
    <source>
        <dbReference type="EMBL" id="PKR78254.1"/>
    </source>
</evidence>